<gene>
    <name evidence="1" type="ORF">SAMN06295905_0143</name>
</gene>
<evidence type="ECO:0000313" key="1">
    <source>
        <dbReference type="EMBL" id="SMQ58852.1"/>
    </source>
</evidence>
<proteinExistence type="predicted"/>
<dbReference type="AlphaFoldDB" id="A0A1Y6EE13"/>
<dbReference type="Pfam" id="PF04655">
    <property type="entry name" value="APH_6_hur"/>
    <property type="match status" value="1"/>
</dbReference>
<evidence type="ECO:0000313" key="2">
    <source>
        <dbReference type="Proteomes" id="UP000194474"/>
    </source>
</evidence>
<reference evidence="2" key="1">
    <citation type="submission" date="2017-04" db="EMBL/GenBank/DDBJ databases">
        <authorList>
            <person name="Varghese N."/>
            <person name="Submissions S."/>
        </authorList>
    </citation>
    <scope>NUCLEOTIDE SEQUENCE [LARGE SCALE GENOMIC DNA]</scope>
</reference>
<keyword evidence="2" id="KW-1185">Reference proteome</keyword>
<dbReference type="GO" id="GO:0019748">
    <property type="term" value="P:secondary metabolic process"/>
    <property type="evidence" value="ECO:0007669"/>
    <property type="project" value="InterPro"/>
</dbReference>
<keyword evidence="1" id="KW-0418">Kinase</keyword>
<dbReference type="EMBL" id="FXWK01000001">
    <property type="protein sequence ID" value="SMQ58852.1"/>
    <property type="molecule type" value="Genomic_DNA"/>
</dbReference>
<dbReference type="OrthoDB" id="3638028at2"/>
<keyword evidence="1" id="KW-0808">Transferase</keyword>
<dbReference type="GO" id="GO:0016773">
    <property type="term" value="F:phosphotransferase activity, alcohol group as acceptor"/>
    <property type="evidence" value="ECO:0007669"/>
    <property type="project" value="InterPro"/>
</dbReference>
<dbReference type="InterPro" id="IPR011009">
    <property type="entry name" value="Kinase-like_dom_sf"/>
</dbReference>
<sequence>MMNQSPVETALSRALIRWSLTKSTPVAETPRSWIFKVEQNGRNQAALKILKPAVESEEGRGAQLLQWYAGDGAATVFDIHGNTIFMEWLDGGTLGDAARAGRDEEATIAIATLVANLHRPREGDLPALQPLRERFQPLFDSDVRSWPHTARDLYARSSGIALRLFDRPTAQVPLHGDLHHDNILSSDRGWLAIDPKGVYGDPSYDLANVFINPINANNMAADPQRIAARVDILSQRLGYPRKRLLGWAAAHAALSACWDLADGQPITGVLACLPNLLSAYDQA</sequence>
<accession>A0A1Y6EE13</accession>
<name>A0A1Y6EE13_9HYPH</name>
<organism evidence="1 2">
    <name type="scientific">Devosia lucknowensis</name>
    <dbReference type="NCBI Taxonomy" id="1096929"/>
    <lineage>
        <taxon>Bacteria</taxon>
        <taxon>Pseudomonadati</taxon>
        <taxon>Pseudomonadota</taxon>
        <taxon>Alphaproteobacteria</taxon>
        <taxon>Hyphomicrobiales</taxon>
        <taxon>Devosiaceae</taxon>
        <taxon>Devosia</taxon>
    </lineage>
</organism>
<dbReference type="Gene3D" id="1.10.510.10">
    <property type="entry name" value="Transferase(Phosphotransferase) domain 1"/>
    <property type="match status" value="1"/>
</dbReference>
<dbReference type="GO" id="GO:0016301">
    <property type="term" value="F:kinase activity"/>
    <property type="evidence" value="ECO:0007669"/>
    <property type="project" value="UniProtKB-KW"/>
</dbReference>
<dbReference type="Proteomes" id="UP000194474">
    <property type="component" value="Unassembled WGS sequence"/>
</dbReference>
<dbReference type="InterPro" id="IPR006748">
    <property type="entry name" value="NH2Glyco/OHUrea_AB-resist_kin"/>
</dbReference>
<dbReference type="SUPFAM" id="SSF56112">
    <property type="entry name" value="Protein kinase-like (PK-like)"/>
    <property type="match status" value="1"/>
</dbReference>
<protein>
    <submittedName>
        <fullName evidence="1">Streptomycin 6-kinase</fullName>
    </submittedName>
</protein>